<dbReference type="FunCoup" id="B9SLS1">
    <property type="interactions" value="110"/>
</dbReference>
<evidence type="ECO:0000256" key="3">
    <source>
        <dbReference type="ARBA" id="ARBA00022946"/>
    </source>
</evidence>
<keyword evidence="2" id="KW-0806">Transcription termination</keyword>
<dbReference type="GO" id="GO:0003676">
    <property type="term" value="F:nucleic acid binding"/>
    <property type="evidence" value="ECO:0007669"/>
    <property type="project" value="InterPro"/>
</dbReference>
<dbReference type="GO" id="GO:0009507">
    <property type="term" value="C:chloroplast"/>
    <property type="evidence" value="ECO:0000318"/>
    <property type="project" value="GO_Central"/>
</dbReference>
<name>B9SLS1_RICCO</name>
<dbReference type="PANTHER" id="PTHR13068:SF236">
    <property type="entry name" value="OS02G0749800 PROTEIN"/>
    <property type="match status" value="1"/>
</dbReference>
<organism evidence="4 5">
    <name type="scientific">Ricinus communis</name>
    <name type="common">Castor bean</name>
    <dbReference type="NCBI Taxonomy" id="3988"/>
    <lineage>
        <taxon>Eukaryota</taxon>
        <taxon>Viridiplantae</taxon>
        <taxon>Streptophyta</taxon>
        <taxon>Embryophyta</taxon>
        <taxon>Tracheophyta</taxon>
        <taxon>Spermatophyta</taxon>
        <taxon>Magnoliopsida</taxon>
        <taxon>eudicotyledons</taxon>
        <taxon>Gunneridae</taxon>
        <taxon>Pentapetalae</taxon>
        <taxon>rosids</taxon>
        <taxon>fabids</taxon>
        <taxon>Malpighiales</taxon>
        <taxon>Euphorbiaceae</taxon>
        <taxon>Acalyphoideae</taxon>
        <taxon>Acalypheae</taxon>
        <taxon>Ricinus</taxon>
    </lineage>
</organism>
<comment type="similarity">
    <text evidence="1">Belongs to the mTERF family.</text>
</comment>
<dbReference type="eggNOG" id="KOG1267">
    <property type="taxonomic scope" value="Eukaryota"/>
</dbReference>
<dbReference type="InterPro" id="IPR003690">
    <property type="entry name" value="MTERF"/>
</dbReference>
<keyword evidence="3" id="KW-0809">Transit peptide</keyword>
<dbReference type="Pfam" id="PF02536">
    <property type="entry name" value="mTERF"/>
    <property type="match status" value="1"/>
</dbReference>
<dbReference type="EMBL" id="EQ974021">
    <property type="protein sequence ID" value="EEF35427.1"/>
    <property type="molecule type" value="Genomic_DNA"/>
</dbReference>
<protein>
    <submittedName>
        <fullName evidence="4">Uncharacterized protein</fullName>
    </submittedName>
</protein>
<keyword evidence="5" id="KW-1185">Reference proteome</keyword>
<evidence type="ECO:0000313" key="5">
    <source>
        <dbReference type="Proteomes" id="UP000008311"/>
    </source>
</evidence>
<proteinExistence type="inferred from homology"/>
<accession>B9SLS1</accession>
<sequence length="168" mass="19646">MIYALMRCQRTLKYGTDAMVSNVGILRAQCIRTRYKESNVISRFHWERKKELLMSFGWSESEFLLAFRLQLFFMLTSEKKMKVLMEFFLTKLGLQPSDIVKCPNLFLVSLERRVIPRCSALKLLMSKGSIDKNVNFVSVLNMSKKDFGKRFITCFEQDSPELIKAYLG</sequence>
<dbReference type="GO" id="GO:0006353">
    <property type="term" value="P:DNA-templated transcription termination"/>
    <property type="evidence" value="ECO:0007669"/>
    <property type="project" value="UniProtKB-KW"/>
</dbReference>
<dbReference type="STRING" id="3988.B9SLS1"/>
<evidence type="ECO:0000313" key="4">
    <source>
        <dbReference type="EMBL" id="EEF35427.1"/>
    </source>
</evidence>
<dbReference type="GO" id="GO:0009658">
    <property type="term" value="P:chloroplast organization"/>
    <property type="evidence" value="ECO:0000318"/>
    <property type="project" value="GO_Central"/>
</dbReference>
<dbReference type="Gene3D" id="1.25.70.10">
    <property type="entry name" value="Transcription termination factor 3, mitochondrial"/>
    <property type="match status" value="1"/>
</dbReference>
<evidence type="ECO:0000256" key="2">
    <source>
        <dbReference type="ARBA" id="ARBA00022472"/>
    </source>
</evidence>
<reference evidence="5" key="1">
    <citation type="journal article" date="2010" name="Nat. Biotechnol.">
        <title>Draft genome sequence of the oilseed species Ricinus communis.</title>
        <authorList>
            <person name="Chan A.P."/>
            <person name="Crabtree J."/>
            <person name="Zhao Q."/>
            <person name="Lorenzi H."/>
            <person name="Orvis J."/>
            <person name="Puiu D."/>
            <person name="Melake-Berhan A."/>
            <person name="Jones K.M."/>
            <person name="Redman J."/>
            <person name="Chen G."/>
            <person name="Cahoon E.B."/>
            <person name="Gedil M."/>
            <person name="Stanke M."/>
            <person name="Haas B.J."/>
            <person name="Wortman J.R."/>
            <person name="Fraser-Liggett C.M."/>
            <person name="Ravel J."/>
            <person name="Rabinowicz P.D."/>
        </authorList>
    </citation>
    <scope>NUCLEOTIDE SEQUENCE [LARGE SCALE GENOMIC DNA]</scope>
    <source>
        <strain evidence="5">cv. Hale</strain>
    </source>
</reference>
<gene>
    <name evidence="4" type="ORF">RCOM_0530910</name>
</gene>
<dbReference type="Proteomes" id="UP000008311">
    <property type="component" value="Unassembled WGS sequence"/>
</dbReference>
<keyword evidence="2" id="KW-0805">Transcription regulation</keyword>
<dbReference type="InterPro" id="IPR038538">
    <property type="entry name" value="MTERF_sf"/>
</dbReference>
<keyword evidence="2" id="KW-0804">Transcription</keyword>
<evidence type="ECO:0000256" key="1">
    <source>
        <dbReference type="ARBA" id="ARBA00007692"/>
    </source>
</evidence>
<dbReference type="InParanoid" id="B9SLS1"/>
<dbReference type="PANTHER" id="PTHR13068">
    <property type="entry name" value="CGI-12 PROTEIN-RELATED"/>
    <property type="match status" value="1"/>
</dbReference>
<dbReference type="AlphaFoldDB" id="B9SLS1"/>